<dbReference type="EMBL" id="SMCQ01000024">
    <property type="protein sequence ID" value="TCV93095.1"/>
    <property type="molecule type" value="Genomic_DNA"/>
</dbReference>
<proteinExistence type="predicted"/>
<evidence type="ECO:0000313" key="2">
    <source>
        <dbReference type="Proteomes" id="UP000295515"/>
    </source>
</evidence>
<gene>
    <name evidence="1" type="ORF">EDD60_12416</name>
</gene>
<dbReference type="RefSeq" id="WP_066444652.1">
    <property type="nucleotide sequence ID" value="NZ_JANKBF010000021.1"/>
</dbReference>
<comment type="caution">
    <text evidence="1">The sequence shown here is derived from an EMBL/GenBank/DDBJ whole genome shotgun (WGS) entry which is preliminary data.</text>
</comment>
<dbReference type="GeneID" id="98916369"/>
<sequence>MTKFIDERNEFKQCLLDLGCNHEKIEKCMVLAENEKVTELLKFLSEHRSVLLENLHESQKKIDCLDYIVFQIKK</sequence>
<dbReference type="AlphaFoldDB" id="A0A4R3YK54"/>
<dbReference type="Proteomes" id="UP000295515">
    <property type="component" value="Unassembled WGS sequence"/>
</dbReference>
<accession>A0A4R3YK54</accession>
<organism evidence="1 2">
    <name type="scientific">Longibaculum muris</name>
    <dbReference type="NCBI Taxonomy" id="1796628"/>
    <lineage>
        <taxon>Bacteria</taxon>
        <taxon>Bacillati</taxon>
        <taxon>Bacillota</taxon>
        <taxon>Erysipelotrichia</taxon>
        <taxon>Erysipelotrichales</taxon>
        <taxon>Coprobacillaceae</taxon>
        <taxon>Longibaculum</taxon>
    </lineage>
</organism>
<protein>
    <submittedName>
        <fullName evidence="1">Uncharacterized protein</fullName>
    </submittedName>
</protein>
<keyword evidence="2" id="KW-1185">Reference proteome</keyword>
<evidence type="ECO:0000313" key="1">
    <source>
        <dbReference type="EMBL" id="TCV93095.1"/>
    </source>
</evidence>
<name>A0A4R3YK54_9FIRM</name>
<reference evidence="1 2" key="1">
    <citation type="submission" date="2019-03" db="EMBL/GenBank/DDBJ databases">
        <title>Genomic Encyclopedia of Type Strains, Phase IV (KMG-IV): sequencing the most valuable type-strain genomes for metagenomic binning, comparative biology and taxonomic classification.</title>
        <authorList>
            <person name="Goeker M."/>
        </authorList>
    </citation>
    <scope>NUCLEOTIDE SEQUENCE [LARGE SCALE GENOMIC DNA]</scope>
    <source>
        <strain evidence="1 2">DSM 29487</strain>
    </source>
</reference>